<dbReference type="HOGENOM" id="CLU_3207712_0_0_1"/>
<gene>
    <name evidence="1" type="ORF">FOQG_19520</name>
</gene>
<evidence type="ECO:0000313" key="2">
    <source>
        <dbReference type="Proteomes" id="UP000030663"/>
    </source>
</evidence>
<dbReference type="PROSITE" id="PS51257">
    <property type="entry name" value="PROKAR_LIPOPROTEIN"/>
    <property type="match status" value="1"/>
</dbReference>
<accession>X0BB71</accession>
<sequence>MRKQLVSDYYSAGSDRALIVRWTVAAGGSIACRPRHCSGSAALHQ</sequence>
<keyword evidence="2" id="KW-1185">Reference proteome</keyword>
<evidence type="ECO:0000313" key="1">
    <source>
        <dbReference type="EMBL" id="EXK75714.1"/>
    </source>
</evidence>
<name>X0BB71_FUSOX</name>
<proteinExistence type="predicted"/>
<dbReference type="EMBL" id="KI979887">
    <property type="protein sequence ID" value="EXK75714.1"/>
    <property type="molecule type" value="Genomic_DNA"/>
</dbReference>
<dbReference type="Proteomes" id="UP000030663">
    <property type="component" value="Unassembled WGS sequence"/>
</dbReference>
<dbReference type="AlphaFoldDB" id="X0BB71"/>
<protein>
    <submittedName>
        <fullName evidence="1">Uncharacterized protein</fullName>
    </submittedName>
</protein>
<reference evidence="1 2" key="1">
    <citation type="submission" date="2011-11" db="EMBL/GenBank/DDBJ databases">
        <title>The Genome Sequence of Fusarium oxysporum PHW815.</title>
        <authorList>
            <consortium name="The Broad Institute Genome Sequencing Platform"/>
            <person name="Ma L.-J."/>
            <person name="Gale L.R."/>
            <person name="Schwartz D.C."/>
            <person name="Zhou S."/>
            <person name="Corby-Kistler H."/>
            <person name="Young S.K."/>
            <person name="Zeng Q."/>
            <person name="Gargeya S."/>
            <person name="Fitzgerald M."/>
            <person name="Haas B."/>
            <person name="Abouelleil A."/>
            <person name="Alvarado L."/>
            <person name="Arachchi H.M."/>
            <person name="Berlin A."/>
            <person name="Brown A."/>
            <person name="Chapman S.B."/>
            <person name="Chen Z."/>
            <person name="Dunbar C."/>
            <person name="Freedman E."/>
            <person name="Gearin G."/>
            <person name="Goldberg J."/>
            <person name="Griggs A."/>
            <person name="Gujja S."/>
            <person name="Heiman D."/>
            <person name="Howarth C."/>
            <person name="Larson L."/>
            <person name="Lui A."/>
            <person name="MacDonald P.J.P."/>
            <person name="Montmayeur A."/>
            <person name="Murphy C."/>
            <person name="Neiman D."/>
            <person name="Pearson M."/>
            <person name="Priest M."/>
            <person name="Roberts A."/>
            <person name="Saif S."/>
            <person name="Shea T."/>
            <person name="Shenoy N."/>
            <person name="Sisk P."/>
            <person name="Stolte C."/>
            <person name="Sykes S."/>
            <person name="Wortman J."/>
            <person name="Nusbaum C."/>
            <person name="Birren B."/>
        </authorList>
    </citation>
    <scope>NUCLEOTIDE SEQUENCE [LARGE SCALE GENOMIC DNA]</scope>
    <source>
        <strain evidence="1 2">54005</strain>
    </source>
</reference>
<organism evidence="1 2">
    <name type="scientific">Fusarium oxysporum f. sp. raphani 54005</name>
    <dbReference type="NCBI Taxonomy" id="1089458"/>
    <lineage>
        <taxon>Eukaryota</taxon>
        <taxon>Fungi</taxon>
        <taxon>Dikarya</taxon>
        <taxon>Ascomycota</taxon>
        <taxon>Pezizomycotina</taxon>
        <taxon>Sordariomycetes</taxon>
        <taxon>Hypocreomycetidae</taxon>
        <taxon>Hypocreales</taxon>
        <taxon>Nectriaceae</taxon>
        <taxon>Fusarium</taxon>
        <taxon>Fusarium oxysporum species complex</taxon>
    </lineage>
</organism>